<evidence type="ECO:0000313" key="2">
    <source>
        <dbReference type="EMBL" id="ORZ23835.1"/>
    </source>
</evidence>
<reference evidence="2 3" key="1">
    <citation type="submission" date="2016-07" db="EMBL/GenBank/DDBJ databases">
        <title>Pervasive Adenine N6-methylation of Active Genes in Fungi.</title>
        <authorList>
            <consortium name="DOE Joint Genome Institute"/>
            <person name="Mondo S.J."/>
            <person name="Dannebaum R.O."/>
            <person name="Kuo R.C."/>
            <person name="Labutti K."/>
            <person name="Haridas S."/>
            <person name="Kuo A."/>
            <person name="Salamov A."/>
            <person name="Ahrendt S.R."/>
            <person name="Lipzen A."/>
            <person name="Sullivan W."/>
            <person name="Andreopoulos W.B."/>
            <person name="Clum A."/>
            <person name="Lindquist E."/>
            <person name="Daum C."/>
            <person name="Ramamoorthy G.K."/>
            <person name="Gryganskyi A."/>
            <person name="Culley D."/>
            <person name="Magnuson J.K."/>
            <person name="James T.Y."/>
            <person name="O'Malley M.A."/>
            <person name="Stajich J.E."/>
            <person name="Spatafora J.W."/>
            <person name="Visel A."/>
            <person name="Grigoriev I.V."/>
        </authorList>
    </citation>
    <scope>NUCLEOTIDE SEQUENCE [LARGE SCALE GENOMIC DNA]</scope>
    <source>
        <strain evidence="2 3">NRRL 3116</strain>
    </source>
</reference>
<name>A0A1Y2GVN1_9FUNG</name>
<comment type="caution">
    <text evidence="2">The sequence shown here is derived from an EMBL/GenBank/DDBJ whole genome shotgun (WGS) entry which is preliminary data.</text>
</comment>
<gene>
    <name evidence="2" type="ORF">BCR41DRAFT_247593</name>
</gene>
<dbReference type="RefSeq" id="XP_021883649.1">
    <property type="nucleotide sequence ID" value="XM_022020164.1"/>
</dbReference>
<keyword evidence="3" id="KW-1185">Reference proteome</keyword>
<dbReference type="AlphaFoldDB" id="A0A1Y2GVN1"/>
<protein>
    <submittedName>
        <fullName evidence="2">Uncharacterized protein</fullName>
    </submittedName>
</protein>
<evidence type="ECO:0000256" key="1">
    <source>
        <dbReference type="SAM" id="Phobius"/>
    </source>
</evidence>
<organism evidence="2 3">
    <name type="scientific">Lobosporangium transversale</name>
    <dbReference type="NCBI Taxonomy" id="64571"/>
    <lineage>
        <taxon>Eukaryota</taxon>
        <taxon>Fungi</taxon>
        <taxon>Fungi incertae sedis</taxon>
        <taxon>Mucoromycota</taxon>
        <taxon>Mortierellomycotina</taxon>
        <taxon>Mortierellomycetes</taxon>
        <taxon>Mortierellales</taxon>
        <taxon>Mortierellaceae</taxon>
        <taxon>Lobosporangium</taxon>
    </lineage>
</organism>
<dbReference type="Proteomes" id="UP000193648">
    <property type="component" value="Unassembled WGS sequence"/>
</dbReference>
<keyword evidence="1" id="KW-0472">Membrane</keyword>
<keyword evidence="1" id="KW-1133">Transmembrane helix</keyword>
<proteinExistence type="predicted"/>
<feature type="transmembrane region" description="Helical" evidence="1">
    <location>
        <begin position="9"/>
        <end position="27"/>
    </location>
</feature>
<dbReference type="GeneID" id="33562008"/>
<dbReference type="EMBL" id="MCFF01000009">
    <property type="protein sequence ID" value="ORZ23835.1"/>
    <property type="molecule type" value="Genomic_DNA"/>
</dbReference>
<dbReference type="STRING" id="64571.A0A1Y2GVN1"/>
<accession>A0A1Y2GVN1</accession>
<sequence>MVYYGRNICIYKAAFLLHITIGRLFFLLNYHTKRVYCILDLAFITSVFIVKRTGQMAGAIKTVLPVYFDFRISVAQTKAVEKDDKQSIQESKNDFTLKLYCDQTEISVQTDDLETLQGLLKELRRSHLIARRQLLCRRQ</sequence>
<keyword evidence="1" id="KW-0812">Transmembrane</keyword>
<dbReference type="InParanoid" id="A0A1Y2GVN1"/>
<evidence type="ECO:0000313" key="3">
    <source>
        <dbReference type="Proteomes" id="UP000193648"/>
    </source>
</evidence>